<name>A0AC58QFY1_CAMBA</name>
<sequence>MKAFSHLILPALLFLISGAAGNSISNTTSSSTGAAGTTASSPPPPTTGAAGTTASSPPPPTTGAAGTTASSPPPPTTAAAGTTASSPPPPTTGAAGTTASSPPPPSTGAAGTTASSPPPPTTGAAGTTASSPPPPTTGAAGTTASSPPPPTTAAAGTTASSPPPPTTGAAGTTASSPPPPTTAAAGTTASSPPPPTTGAAGTTASSPPPPSTGAAGTTASSPPPSTGAAGSTASSPPPPTTGAAGTTVTKGPTNPCQEDSCKGGSSCVSLNDTFFCLCPEGQYYNSSTCSKGKIFPGTITFKTSNIEDLKDENSVAYQKLHFEITEFFKKAFNNSDYGQTVIVKISLRTSAARSELRAGDKDVDVEVVNIFKETTELNETTVSNAITKAIEDNADVFTGYTEQDQCDYYGCEKKNDQDNCSSGLLCQCKQGLVRPNPQIPMCVAFGPTCDDTCNAENKRQCLVRSSTSADCVCLPGYREDSHGACQPCAFGYSGVGCKDNIYLIITIVGIIAGILILGLLIALVISMSSKSKKKNVEEQNLIENDFHSLRLYETTGFSNLGADGNVFPKVRVNLPKDGSARNPYSN</sequence>
<reference evidence="2" key="1">
    <citation type="submission" date="2025-08" db="UniProtKB">
        <authorList>
            <consortium name="RefSeq"/>
        </authorList>
    </citation>
    <scope>IDENTIFICATION</scope>
    <source>
        <tissue evidence="2">Blood</tissue>
    </source>
</reference>
<accession>A0AC58QFY1</accession>
<evidence type="ECO:0000313" key="1">
    <source>
        <dbReference type="Proteomes" id="UP001732780"/>
    </source>
</evidence>
<dbReference type="Proteomes" id="UP001732780">
    <property type="component" value="Chromosome 1"/>
</dbReference>
<evidence type="ECO:0000313" key="2">
    <source>
        <dbReference type="RefSeq" id="XP_074221187.1"/>
    </source>
</evidence>
<dbReference type="RefSeq" id="XP_074221187.1">
    <property type="nucleotide sequence ID" value="XM_074365086.1"/>
</dbReference>
<organism evidence="1 2">
    <name type="scientific">Camelus bactrianus</name>
    <name type="common">Bactrian camel</name>
    <dbReference type="NCBI Taxonomy" id="9837"/>
    <lineage>
        <taxon>Eukaryota</taxon>
        <taxon>Metazoa</taxon>
        <taxon>Chordata</taxon>
        <taxon>Craniata</taxon>
        <taxon>Vertebrata</taxon>
        <taxon>Euteleostomi</taxon>
        <taxon>Mammalia</taxon>
        <taxon>Eutheria</taxon>
        <taxon>Laurasiatheria</taxon>
        <taxon>Artiodactyla</taxon>
        <taxon>Tylopoda</taxon>
        <taxon>Camelidae</taxon>
        <taxon>Camelus</taxon>
    </lineage>
</organism>
<protein>
    <submittedName>
        <fullName evidence="2">Mucin-13-like</fullName>
    </submittedName>
</protein>
<proteinExistence type="predicted"/>
<keyword evidence="1" id="KW-1185">Reference proteome</keyword>
<gene>
    <name evidence="2" type="primary">LOC141577875</name>
</gene>